<dbReference type="AlphaFoldDB" id="A0A9W7CZT0"/>
<dbReference type="PANTHER" id="PTHR33064">
    <property type="entry name" value="POL PROTEIN"/>
    <property type="match status" value="1"/>
</dbReference>
<keyword evidence="2" id="KW-1185">Reference proteome</keyword>
<proteinExistence type="predicted"/>
<comment type="caution">
    <text evidence="1">The sequence shown here is derived from an EMBL/GenBank/DDBJ whole genome shotgun (WGS) entry which is preliminary data.</text>
</comment>
<dbReference type="Proteomes" id="UP001165121">
    <property type="component" value="Unassembled WGS sequence"/>
</dbReference>
<dbReference type="InterPro" id="IPR043128">
    <property type="entry name" value="Rev_trsase/Diguanyl_cyclase"/>
</dbReference>
<dbReference type="SUPFAM" id="SSF56672">
    <property type="entry name" value="DNA/RNA polymerases"/>
    <property type="match status" value="1"/>
</dbReference>
<protein>
    <submittedName>
        <fullName evidence="1">Unnamed protein product</fullName>
    </submittedName>
</protein>
<reference evidence="1" key="1">
    <citation type="submission" date="2023-04" db="EMBL/GenBank/DDBJ databases">
        <title>Phytophthora fragariaefolia NBRC 109709.</title>
        <authorList>
            <person name="Ichikawa N."/>
            <person name="Sato H."/>
            <person name="Tonouchi N."/>
        </authorList>
    </citation>
    <scope>NUCLEOTIDE SEQUENCE</scope>
    <source>
        <strain evidence="1">NBRC 109709</strain>
    </source>
</reference>
<gene>
    <name evidence="1" type="ORF">Pfra01_002049400</name>
</gene>
<evidence type="ECO:0000313" key="1">
    <source>
        <dbReference type="EMBL" id="GMF51001.1"/>
    </source>
</evidence>
<dbReference type="EMBL" id="BSXT01002801">
    <property type="protein sequence ID" value="GMF51001.1"/>
    <property type="molecule type" value="Genomic_DNA"/>
</dbReference>
<name>A0A9W7CZT0_9STRA</name>
<organism evidence="1 2">
    <name type="scientific">Phytophthora fragariaefolia</name>
    <dbReference type="NCBI Taxonomy" id="1490495"/>
    <lineage>
        <taxon>Eukaryota</taxon>
        <taxon>Sar</taxon>
        <taxon>Stramenopiles</taxon>
        <taxon>Oomycota</taxon>
        <taxon>Peronosporomycetes</taxon>
        <taxon>Peronosporales</taxon>
        <taxon>Peronosporaceae</taxon>
        <taxon>Phytophthora</taxon>
    </lineage>
</organism>
<evidence type="ECO:0000313" key="2">
    <source>
        <dbReference type="Proteomes" id="UP001165121"/>
    </source>
</evidence>
<accession>A0A9W7CZT0</accession>
<sequence length="172" mass="18964">MKKLLQFQVNWCGRLISADGVAHNPARVDALQKLPLPASAGDLQYFLCAANWLRDSIIDYARHAAPLQAKLDAALKGTTRRRQQALRIPLVWSSEDKAAYTKMLECIGSSTPLAFPDSIQQVRVFSDASDVGYGIVVTQGAEWYDHVPVDEQQHQLLVCRGGGMTRKQTGAL</sequence>
<dbReference type="InterPro" id="IPR051320">
    <property type="entry name" value="Viral_Replic_Matur_Polypro"/>
</dbReference>
<dbReference type="InterPro" id="IPR043502">
    <property type="entry name" value="DNA/RNA_pol_sf"/>
</dbReference>
<dbReference type="Gene3D" id="3.30.70.270">
    <property type="match status" value="1"/>
</dbReference>
<dbReference type="OrthoDB" id="126469at2759"/>
<dbReference type="PANTHER" id="PTHR33064:SF37">
    <property type="entry name" value="RIBONUCLEASE H"/>
    <property type="match status" value="1"/>
</dbReference>